<evidence type="ECO:0000313" key="8">
    <source>
        <dbReference type="EMBL" id="TCK47577.1"/>
    </source>
</evidence>
<sequence length="396" mass="43435">MSNAELSLLNGISQRAQRLDESPIRSIANYGMGKNDVTPLWFGEASSATPDFICQAASESLSRYETKYTPNTGLPELCQAIAHYQNNLFGSHFAPENVSITVSGTNAVMIAAQSCLNPADKVVVIEPLFPTLAAIPEILGCQVIRVALKTKGKTFYLDTEELFSSLHGAQALIINSPSNPTGWVASKELLTEILKFCRQRGIWIISDEVYSRHIFDSEAAPSFCELVSEYDRVIICNSFSKAWAMTGWRLGWLNIPKALIPTVRKLTEFNVSCASAFSQAGGLAAIEQGEDFVQSSVAALKKSRDCMLQFLGDLPNTTLYEMKATFYGFLKIDGLGYDSQPYLREMIDKAKVGVAPGEAFGVSGAGHIRICHATQLPLLKPALERVREFILNVKPF</sequence>
<dbReference type="AlphaFoldDB" id="A0A4R1JAQ1"/>
<evidence type="ECO:0000313" key="9">
    <source>
        <dbReference type="Proteomes" id="UP000295565"/>
    </source>
</evidence>
<dbReference type="PROSITE" id="PS00105">
    <property type="entry name" value="AA_TRANSFER_CLASS_1"/>
    <property type="match status" value="1"/>
</dbReference>
<feature type="domain" description="Aminotransferase class I/classII large" evidence="7">
    <location>
        <begin position="43"/>
        <end position="383"/>
    </location>
</feature>
<keyword evidence="3 6" id="KW-0032">Aminotransferase</keyword>
<accession>A0A4R1JAQ1</accession>
<evidence type="ECO:0000259" key="7">
    <source>
        <dbReference type="Pfam" id="PF00155"/>
    </source>
</evidence>
<comment type="similarity">
    <text evidence="2 6">Belongs to the class-I pyridoxal-phosphate-dependent aminotransferase family.</text>
</comment>
<evidence type="ECO:0000256" key="1">
    <source>
        <dbReference type="ARBA" id="ARBA00001933"/>
    </source>
</evidence>
<dbReference type="InterPro" id="IPR015424">
    <property type="entry name" value="PyrdxlP-dep_Trfase"/>
</dbReference>
<dbReference type="Gene3D" id="3.40.640.10">
    <property type="entry name" value="Type I PLP-dependent aspartate aminotransferase-like (Major domain)"/>
    <property type="match status" value="1"/>
</dbReference>
<dbReference type="GO" id="GO:0030170">
    <property type="term" value="F:pyridoxal phosphate binding"/>
    <property type="evidence" value="ECO:0007669"/>
    <property type="project" value="InterPro"/>
</dbReference>
<comment type="caution">
    <text evidence="8">The sequence shown here is derived from an EMBL/GenBank/DDBJ whole genome shotgun (WGS) entry which is preliminary data.</text>
</comment>
<proteinExistence type="inferred from homology"/>
<reference evidence="8 9" key="1">
    <citation type="submission" date="2019-03" db="EMBL/GenBank/DDBJ databases">
        <title>Genomic Encyclopedia of Type Strains, Phase IV (KMG-IV): sequencing the most valuable type-strain genomes for metagenomic binning, comparative biology and taxonomic classification.</title>
        <authorList>
            <person name="Goeker M."/>
        </authorList>
    </citation>
    <scope>NUCLEOTIDE SEQUENCE [LARGE SCALE GENOMIC DNA]</scope>
    <source>
        <strain evidence="8 9">DSM 18577</strain>
    </source>
</reference>
<organism evidence="8 9">
    <name type="scientific">Celerinatantimonas diazotrophica</name>
    <dbReference type="NCBI Taxonomy" id="412034"/>
    <lineage>
        <taxon>Bacteria</taxon>
        <taxon>Pseudomonadati</taxon>
        <taxon>Pseudomonadota</taxon>
        <taxon>Gammaproteobacteria</taxon>
        <taxon>Celerinatantimonadaceae</taxon>
        <taxon>Celerinatantimonas</taxon>
    </lineage>
</organism>
<keyword evidence="9" id="KW-1185">Reference proteome</keyword>
<dbReference type="EC" id="2.6.1.-" evidence="6"/>
<dbReference type="GO" id="GO:0008483">
    <property type="term" value="F:transaminase activity"/>
    <property type="evidence" value="ECO:0007669"/>
    <property type="project" value="UniProtKB-KW"/>
</dbReference>
<dbReference type="GO" id="GO:0006520">
    <property type="term" value="P:amino acid metabolic process"/>
    <property type="evidence" value="ECO:0007669"/>
    <property type="project" value="InterPro"/>
</dbReference>
<dbReference type="OrthoDB" id="9763453at2"/>
<dbReference type="InterPro" id="IPR004838">
    <property type="entry name" value="NHTrfase_class1_PyrdxlP-BS"/>
</dbReference>
<evidence type="ECO:0000256" key="4">
    <source>
        <dbReference type="ARBA" id="ARBA00022679"/>
    </source>
</evidence>
<dbReference type="InterPro" id="IPR004839">
    <property type="entry name" value="Aminotransferase_I/II_large"/>
</dbReference>
<protein>
    <recommendedName>
        <fullName evidence="6">Aminotransferase</fullName>
        <ecNumber evidence="6">2.6.1.-</ecNumber>
    </recommendedName>
</protein>
<dbReference type="InterPro" id="IPR015422">
    <property type="entry name" value="PyrdxlP-dep_Trfase_small"/>
</dbReference>
<dbReference type="InterPro" id="IPR050596">
    <property type="entry name" value="AspAT/PAT-like"/>
</dbReference>
<gene>
    <name evidence="8" type="ORF">EV690_2613</name>
</gene>
<dbReference type="PANTHER" id="PTHR46383">
    <property type="entry name" value="ASPARTATE AMINOTRANSFERASE"/>
    <property type="match status" value="1"/>
</dbReference>
<name>A0A4R1JAQ1_9GAMM</name>
<dbReference type="NCBIfam" id="NF004770">
    <property type="entry name" value="PRK06108.1"/>
    <property type="match status" value="1"/>
</dbReference>
<evidence type="ECO:0000256" key="2">
    <source>
        <dbReference type="ARBA" id="ARBA00007441"/>
    </source>
</evidence>
<dbReference type="CDD" id="cd00609">
    <property type="entry name" value="AAT_like"/>
    <property type="match status" value="1"/>
</dbReference>
<evidence type="ECO:0000256" key="6">
    <source>
        <dbReference type="RuleBase" id="RU000481"/>
    </source>
</evidence>
<dbReference type="InterPro" id="IPR015421">
    <property type="entry name" value="PyrdxlP-dep_Trfase_major"/>
</dbReference>
<dbReference type="RefSeq" id="WP_131913384.1">
    <property type="nucleotide sequence ID" value="NZ_OU594967.1"/>
</dbReference>
<dbReference type="Pfam" id="PF00155">
    <property type="entry name" value="Aminotran_1_2"/>
    <property type="match status" value="1"/>
</dbReference>
<dbReference type="SUPFAM" id="SSF53383">
    <property type="entry name" value="PLP-dependent transferases"/>
    <property type="match status" value="1"/>
</dbReference>
<keyword evidence="4 6" id="KW-0808">Transferase</keyword>
<comment type="cofactor">
    <cofactor evidence="1 6">
        <name>pyridoxal 5'-phosphate</name>
        <dbReference type="ChEBI" id="CHEBI:597326"/>
    </cofactor>
</comment>
<keyword evidence="5" id="KW-0663">Pyridoxal phosphate</keyword>
<dbReference type="EMBL" id="SMGD01000014">
    <property type="protein sequence ID" value="TCK47577.1"/>
    <property type="molecule type" value="Genomic_DNA"/>
</dbReference>
<evidence type="ECO:0000256" key="3">
    <source>
        <dbReference type="ARBA" id="ARBA00022576"/>
    </source>
</evidence>
<dbReference type="Gene3D" id="3.90.1150.10">
    <property type="entry name" value="Aspartate Aminotransferase, domain 1"/>
    <property type="match status" value="1"/>
</dbReference>
<dbReference type="Proteomes" id="UP000295565">
    <property type="component" value="Unassembled WGS sequence"/>
</dbReference>
<evidence type="ECO:0000256" key="5">
    <source>
        <dbReference type="ARBA" id="ARBA00022898"/>
    </source>
</evidence>
<dbReference type="PANTHER" id="PTHR46383:SF2">
    <property type="entry name" value="AMINOTRANSFERASE"/>
    <property type="match status" value="1"/>
</dbReference>